<evidence type="ECO:0000313" key="3">
    <source>
        <dbReference type="Proteomes" id="UP000075573"/>
    </source>
</evidence>
<dbReference type="EMBL" id="LHZB01000118">
    <property type="protein sequence ID" value="KXV00143.1"/>
    <property type="molecule type" value="Genomic_DNA"/>
</dbReference>
<organism evidence="2 3">
    <name type="scientific">Gluconobacter potus</name>
    <dbReference type="NCBI Taxonomy" id="2724927"/>
    <lineage>
        <taxon>Bacteria</taxon>
        <taxon>Pseudomonadati</taxon>
        <taxon>Pseudomonadota</taxon>
        <taxon>Alphaproteobacteria</taxon>
        <taxon>Acetobacterales</taxon>
        <taxon>Acetobacteraceae</taxon>
        <taxon>Gluconobacter</taxon>
    </lineage>
</organism>
<gene>
    <name evidence="2" type="ORF">AD929_13125</name>
</gene>
<dbReference type="PATRIC" id="fig|442.7.peg.3442"/>
<evidence type="ECO:0000313" key="2">
    <source>
        <dbReference type="EMBL" id="KXV00143.1"/>
    </source>
</evidence>
<name>A0A149QS59_9PROT</name>
<feature type="chain" id="PRO_5007552856" evidence="1">
    <location>
        <begin position="37"/>
        <end position="425"/>
    </location>
</feature>
<evidence type="ECO:0000256" key="1">
    <source>
        <dbReference type="SAM" id="SignalP"/>
    </source>
</evidence>
<dbReference type="RefSeq" id="WP_062497436.1">
    <property type="nucleotide sequence ID" value="NZ_LHZB01000118.1"/>
</dbReference>
<protein>
    <submittedName>
        <fullName evidence="2">Uncharacterized protein</fullName>
    </submittedName>
</protein>
<accession>A0A149QS59</accession>
<dbReference type="Proteomes" id="UP000075573">
    <property type="component" value="Unassembled WGS sequence"/>
</dbReference>
<reference evidence="2 3" key="1">
    <citation type="submission" date="2015-06" db="EMBL/GenBank/DDBJ databases">
        <title>Improved classification and identification of acetic acid bacteria using matrix-assisted laser desorption/ionization time-of-flight mass spectrometry; Gluconobacter nephelii and Gluconobacter uchimurae are later heterotypic synonyms of Gluconobacter japonicus and Gluconobacter oxydans, respectively.</title>
        <authorList>
            <person name="Li L."/>
            <person name="Cleenwerck I."/>
            <person name="De Vuyst L."/>
            <person name="Vandamme P."/>
        </authorList>
    </citation>
    <scope>NUCLEOTIDE SEQUENCE [LARGE SCALE GENOMIC DNA]</scope>
    <source>
        <strain evidence="2 3">LMG 1764</strain>
    </source>
</reference>
<comment type="caution">
    <text evidence="2">The sequence shown here is derived from an EMBL/GenBank/DDBJ whole genome shotgun (WGS) entry which is preliminary data.</text>
</comment>
<feature type="signal peptide" evidence="1">
    <location>
        <begin position="1"/>
        <end position="36"/>
    </location>
</feature>
<proteinExistence type="predicted"/>
<keyword evidence="1" id="KW-0732">Signal</keyword>
<dbReference type="AlphaFoldDB" id="A0A149QS59"/>
<sequence>MKRAEKTTTRMMTARFAVCLLTLIASFMMPVTQALASTILDAVQHLETGSSSTAYSTNTGNGAYGAFQQRMIALKDIGYVNSDGSWNATNSGAASLSDYLNCSTCQVAGETALLQKDWSYLQSNGTVSEYLGKTGADGNVYNESALLECAQQMGAAGCKEYIATGTCDLCSTNPHLAADIALASQSDSSAITGSNTIVDNSANTAGGTVSSGTALAQMETYCAPEVNQLMQEMGRQNINAATLMASNSGTGYSLMNGDGVIKASSSGGTPSYGINSDGLLSNVFGNVSCLKNMMSGLGLSAVFTPPSASNMANTLEQQSCSALTSEVSTMIQPVSNTVGTINSAISGYGNMGFFPGMSVASLTGMNLNLGTGGGGVSGTVTGVGSAGYNFSSLMNNDSSWAQDITTPSGIAHTAVRVYNGLFGSN</sequence>